<protein>
    <submittedName>
        <fullName evidence="3">Uncharacterized protein</fullName>
    </submittedName>
</protein>
<dbReference type="PANTHER" id="PTHR33237">
    <property type="entry name" value="F2P16.13 PROTEIN-RELATED"/>
    <property type="match status" value="1"/>
</dbReference>
<evidence type="ECO:0000256" key="1">
    <source>
        <dbReference type="SAM" id="MobiDB-lite"/>
    </source>
</evidence>
<sequence>MPPQVPPPTESSPRTHHLPPCPSSTKDPAFALLPPAAAVMETLATDRHQEHLPLQLLLAFLFAVAVGLCASAVLKRKCVDREGRAAEGRPPAGCASLKQALLGTVRWSSSRKLGEWDSGRWEGLDLPARAEGGWDSLVETAAAAAGPLSPLWQRRILMGERCELPRFSGLILYDERGFPLHANTARAGQPSDQQDKSAMVVTTLRDLL</sequence>
<dbReference type="EMBL" id="NMUH01000999">
    <property type="protein sequence ID" value="MQL87704.1"/>
    <property type="molecule type" value="Genomic_DNA"/>
</dbReference>
<name>A0A843V1T8_COLES</name>
<dbReference type="Proteomes" id="UP000652761">
    <property type="component" value="Unassembled WGS sequence"/>
</dbReference>
<feature type="transmembrane region" description="Helical" evidence="2">
    <location>
        <begin position="52"/>
        <end position="74"/>
    </location>
</feature>
<keyword evidence="2" id="KW-0812">Transmembrane</keyword>
<proteinExistence type="predicted"/>
<keyword evidence="2" id="KW-0472">Membrane</keyword>
<reference evidence="3" key="1">
    <citation type="submission" date="2017-07" db="EMBL/GenBank/DDBJ databases">
        <title>Taro Niue Genome Assembly and Annotation.</title>
        <authorList>
            <person name="Atibalentja N."/>
            <person name="Keating K."/>
            <person name="Fields C.J."/>
        </authorList>
    </citation>
    <scope>NUCLEOTIDE SEQUENCE</scope>
    <source>
        <strain evidence="3">Niue_2</strain>
        <tissue evidence="3">Leaf</tissue>
    </source>
</reference>
<gene>
    <name evidence="3" type="ORF">Taro_020243</name>
</gene>
<comment type="caution">
    <text evidence="3">The sequence shown here is derived from an EMBL/GenBank/DDBJ whole genome shotgun (WGS) entry which is preliminary data.</text>
</comment>
<dbReference type="PANTHER" id="PTHR33237:SF21">
    <property type="entry name" value="TRANSMEMBRANE PROTEIN"/>
    <property type="match status" value="1"/>
</dbReference>
<accession>A0A843V1T8</accession>
<feature type="compositionally biased region" description="Pro residues" evidence="1">
    <location>
        <begin position="1"/>
        <end position="10"/>
    </location>
</feature>
<feature type="region of interest" description="Disordered" evidence="1">
    <location>
        <begin position="1"/>
        <end position="26"/>
    </location>
</feature>
<dbReference type="OrthoDB" id="1874222at2759"/>
<dbReference type="AlphaFoldDB" id="A0A843V1T8"/>
<evidence type="ECO:0000313" key="4">
    <source>
        <dbReference type="Proteomes" id="UP000652761"/>
    </source>
</evidence>
<evidence type="ECO:0000313" key="3">
    <source>
        <dbReference type="EMBL" id="MQL87704.1"/>
    </source>
</evidence>
<keyword evidence="2" id="KW-1133">Transmembrane helix</keyword>
<organism evidence="3 4">
    <name type="scientific">Colocasia esculenta</name>
    <name type="common">Wild taro</name>
    <name type="synonym">Arum esculentum</name>
    <dbReference type="NCBI Taxonomy" id="4460"/>
    <lineage>
        <taxon>Eukaryota</taxon>
        <taxon>Viridiplantae</taxon>
        <taxon>Streptophyta</taxon>
        <taxon>Embryophyta</taxon>
        <taxon>Tracheophyta</taxon>
        <taxon>Spermatophyta</taxon>
        <taxon>Magnoliopsida</taxon>
        <taxon>Liliopsida</taxon>
        <taxon>Araceae</taxon>
        <taxon>Aroideae</taxon>
        <taxon>Colocasieae</taxon>
        <taxon>Colocasia</taxon>
    </lineage>
</organism>
<evidence type="ECO:0000256" key="2">
    <source>
        <dbReference type="SAM" id="Phobius"/>
    </source>
</evidence>
<keyword evidence="4" id="KW-1185">Reference proteome</keyword>